<keyword evidence="1" id="KW-0479">Metal-binding</keyword>
<dbReference type="Pfam" id="PF02148">
    <property type="entry name" value="zf-UBP"/>
    <property type="match status" value="1"/>
</dbReference>
<feature type="domain" description="RING-type" evidence="7">
    <location>
        <begin position="425"/>
        <end position="465"/>
    </location>
</feature>
<dbReference type="GO" id="GO:0008270">
    <property type="term" value="F:zinc ion binding"/>
    <property type="evidence" value="ECO:0007669"/>
    <property type="project" value="UniProtKB-KW"/>
</dbReference>
<feature type="domain" description="UBP-type" evidence="8">
    <location>
        <begin position="459"/>
        <end position="558"/>
    </location>
</feature>
<dbReference type="InterPro" id="IPR013083">
    <property type="entry name" value="Znf_RING/FYVE/PHD"/>
</dbReference>
<dbReference type="AlphaFoldDB" id="A0A397GHF5"/>
<dbReference type="GO" id="GO:0007265">
    <property type="term" value="P:Ras protein signal transduction"/>
    <property type="evidence" value="ECO:0007669"/>
    <property type="project" value="TreeGrafter"/>
</dbReference>
<accession>A0A397GHF5</accession>
<dbReference type="InterPro" id="IPR034931">
    <property type="entry name" value="ETP1_RRM"/>
</dbReference>
<evidence type="ECO:0000256" key="5">
    <source>
        <dbReference type="SAM" id="Coils"/>
    </source>
</evidence>
<dbReference type="InterPro" id="IPR001607">
    <property type="entry name" value="Znf_UBP"/>
</dbReference>
<keyword evidence="5" id="KW-0175">Coiled coil</keyword>
<dbReference type="OrthoDB" id="273556at2759"/>
<dbReference type="SMART" id="SM00184">
    <property type="entry name" value="RING"/>
    <property type="match status" value="1"/>
</dbReference>
<proteinExistence type="predicted"/>
<evidence type="ECO:0000313" key="10">
    <source>
        <dbReference type="Proteomes" id="UP000266861"/>
    </source>
</evidence>
<feature type="region of interest" description="Disordered" evidence="6">
    <location>
        <begin position="263"/>
        <end position="284"/>
    </location>
</feature>
<evidence type="ECO:0000256" key="6">
    <source>
        <dbReference type="SAM" id="MobiDB-lite"/>
    </source>
</evidence>
<evidence type="ECO:0000313" key="9">
    <source>
        <dbReference type="EMBL" id="RHZ49128.1"/>
    </source>
</evidence>
<dbReference type="InterPro" id="IPR047243">
    <property type="entry name" value="RING-H2_BRAP2"/>
</dbReference>
<keyword evidence="10" id="KW-1185">Reference proteome</keyword>
<evidence type="ECO:0000256" key="2">
    <source>
        <dbReference type="ARBA" id="ARBA00022771"/>
    </source>
</evidence>
<dbReference type="InterPro" id="IPR011422">
    <property type="entry name" value="BRAP2/ETP1_RRM"/>
</dbReference>
<feature type="region of interest" description="Disordered" evidence="6">
    <location>
        <begin position="727"/>
        <end position="750"/>
    </location>
</feature>
<feature type="compositionally biased region" description="Low complexity" evidence="6">
    <location>
        <begin position="122"/>
        <end position="147"/>
    </location>
</feature>
<dbReference type="PANTHER" id="PTHR24007:SF7">
    <property type="entry name" value="BRCA1-ASSOCIATED PROTEIN"/>
    <property type="match status" value="1"/>
</dbReference>
<dbReference type="Pfam" id="PF07576">
    <property type="entry name" value="BRAP2"/>
    <property type="match status" value="1"/>
</dbReference>
<dbReference type="STRING" id="1348612.A0A397GHF5"/>
<name>A0A397GHF5_9GLOM</name>
<feature type="compositionally biased region" description="Low complexity" evidence="6">
    <location>
        <begin position="200"/>
        <end position="229"/>
    </location>
</feature>
<dbReference type="CDD" id="cd12717">
    <property type="entry name" value="RRM_ETP1"/>
    <property type="match status" value="1"/>
</dbReference>
<evidence type="ECO:0000259" key="7">
    <source>
        <dbReference type="PROSITE" id="PS50089"/>
    </source>
</evidence>
<reference evidence="9 10" key="1">
    <citation type="submission" date="2018-08" db="EMBL/GenBank/DDBJ databases">
        <title>Genome and evolution of the arbuscular mycorrhizal fungus Diversispora epigaea (formerly Glomus versiforme) and its bacterial endosymbionts.</title>
        <authorList>
            <person name="Sun X."/>
            <person name="Fei Z."/>
            <person name="Harrison M."/>
        </authorList>
    </citation>
    <scope>NUCLEOTIDE SEQUENCE [LARGE SCALE GENOMIC DNA]</scope>
    <source>
        <strain evidence="9 10">IT104</strain>
    </source>
</reference>
<sequence length="750" mass="85697">MYSYHLKFELYIPASPDFPIDIKNKKKSVFPTDPFYIPKDIFETLPIHPQDKSVNQPFLLYSNSKVKEHHKTKAKSVDLSKNTINLTSEIPSIPPTPVSKDNTSNSPSNSLNWTTVGRHKSLTTTTTSSGNFSSIVHNPKNPNNNLNKTHDFRFGKITTEWFDNNCEEESEIESMSDNQQKQNLGSYADAVKDVQDEVPAQSSNTSSLNNLTARSNNNNDNNNQKTTKSSSDKLINSPTGEFVPIKSGKTNLSYGILHLYRDPKEIPSPNQENESTVKSKEKDESLEDEFFNKDNTILAVLAVPSYLSASDFLGFVASVGRFVSHFRFIRDSAPNKFIVLMKFRHARAANDFYKQYNGRPFSSMEPEICHVVYIKSIEFKSISIPPYAFPFLHDPFLHTTQDISQQITTNDQIQQSSYLYELPTCPVCLERMDASVTGLLTILCQHTFHCNCLSKWGDSSCPVCRYSQKRNIQDSYLESSECGVCGATENLWICLVCGNIGCGRYQEAHAYCHYKETSHLYALELETQRVWDYAGDGYVHRLIQNKSDGKIVELPSPDVPPQQQQPRTDPVDQEKLDAIGLEYSYLLSTQLSSQRVYYEEKLESITLKLSNLTKQCQKLADDVSILNQDRDKYKRENEFLEKEKIPNLLKEKKTIEKKVEKFTERSEKLEKELNEEKELTKSLLSKQNYLETQLKDKDSKIKDFEEQIRDLMFFFSAQEKIKETPELSGGNVFVPENSNTGSLKKKKGKK</sequence>
<dbReference type="PANTHER" id="PTHR24007">
    <property type="entry name" value="BRCA1-ASSOCIATED PROTEIN"/>
    <property type="match status" value="1"/>
</dbReference>
<dbReference type="Pfam" id="PF13639">
    <property type="entry name" value="zf-RING_2"/>
    <property type="match status" value="1"/>
</dbReference>
<dbReference type="GO" id="GO:0005737">
    <property type="term" value="C:cytoplasm"/>
    <property type="evidence" value="ECO:0007669"/>
    <property type="project" value="TreeGrafter"/>
</dbReference>
<evidence type="ECO:0000256" key="3">
    <source>
        <dbReference type="ARBA" id="ARBA00022833"/>
    </source>
</evidence>
<evidence type="ECO:0000256" key="4">
    <source>
        <dbReference type="PROSITE-ProRule" id="PRU00502"/>
    </source>
</evidence>
<dbReference type="EMBL" id="PQFF01000454">
    <property type="protein sequence ID" value="RHZ49128.1"/>
    <property type="molecule type" value="Genomic_DNA"/>
</dbReference>
<feature type="compositionally biased region" description="Polar residues" evidence="6">
    <location>
        <begin position="99"/>
        <end position="115"/>
    </location>
</feature>
<protein>
    <recommendedName>
        <fullName evidence="11">BRCA1-associated protein</fullName>
    </recommendedName>
</protein>
<keyword evidence="3" id="KW-0862">Zinc</keyword>
<dbReference type="SMART" id="SM00290">
    <property type="entry name" value="ZnF_UBP"/>
    <property type="match status" value="1"/>
</dbReference>
<feature type="region of interest" description="Disordered" evidence="6">
    <location>
        <begin position="88"/>
        <end position="149"/>
    </location>
</feature>
<keyword evidence="2 4" id="KW-0863">Zinc-finger</keyword>
<dbReference type="GO" id="GO:0016567">
    <property type="term" value="P:protein ubiquitination"/>
    <property type="evidence" value="ECO:0007669"/>
    <property type="project" value="TreeGrafter"/>
</dbReference>
<dbReference type="PROSITE" id="PS50271">
    <property type="entry name" value="ZF_UBP"/>
    <property type="match status" value="1"/>
</dbReference>
<evidence type="ECO:0008006" key="11">
    <source>
        <dbReference type="Google" id="ProtNLM"/>
    </source>
</evidence>
<organism evidence="9 10">
    <name type="scientific">Diversispora epigaea</name>
    <dbReference type="NCBI Taxonomy" id="1348612"/>
    <lineage>
        <taxon>Eukaryota</taxon>
        <taxon>Fungi</taxon>
        <taxon>Fungi incertae sedis</taxon>
        <taxon>Mucoromycota</taxon>
        <taxon>Glomeromycotina</taxon>
        <taxon>Glomeromycetes</taxon>
        <taxon>Diversisporales</taxon>
        <taxon>Diversisporaceae</taxon>
        <taxon>Diversispora</taxon>
    </lineage>
</organism>
<dbReference type="Gene3D" id="3.30.40.10">
    <property type="entry name" value="Zinc/RING finger domain, C3HC4 (zinc finger)"/>
    <property type="match status" value="2"/>
</dbReference>
<dbReference type="SUPFAM" id="SSF57850">
    <property type="entry name" value="RING/U-box"/>
    <property type="match status" value="2"/>
</dbReference>
<comment type="caution">
    <text evidence="9">The sequence shown here is derived from an EMBL/GenBank/DDBJ whole genome shotgun (WGS) entry which is preliminary data.</text>
</comment>
<evidence type="ECO:0000259" key="8">
    <source>
        <dbReference type="PROSITE" id="PS50271"/>
    </source>
</evidence>
<evidence type="ECO:0000256" key="1">
    <source>
        <dbReference type="ARBA" id="ARBA00022723"/>
    </source>
</evidence>
<feature type="region of interest" description="Disordered" evidence="6">
    <location>
        <begin position="197"/>
        <end position="242"/>
    </location>
</feature>
<dbReference type="PROSITE" id="PS50089">
    <property type="entry name" value="ZF_RING_2"/>
    <property type="match status" value="1"/>
</dbReference>
<dbReference type="InterPro" id="IPR001841">
    <property type="entry name" value="Znf_RING"/>
</dbReference>
<gene>
    <name evidence="9" type="ORF">Glove_529g56</name>
</gene>
<dbReference type="GO" id="GO:0061630">
    <property type="term" value="F:ubiquitin protein ligase activity"/>
    <property type="evidence" value="ECO:0007669"/>
    <property type="project" value="TreeGrafter"/>
</dbReference>
<feature type="coiled-coil region" evidence="5">
    <location>
        <begin position="602"/>
        <end position="686"/>
    </location>
</feature>
<dbReference type="Proteomes" id="UP000266861">
    <property type="component" value="Unassembled WGS sequence"/>
</dbReference>
<dbReference type="CDD" id="cd16457">
    <property type="entry name" value="RING-H2_BRAP2"/>
    <property type="match status" value="1"/>
</dbReference>